<evidence type="ECO:0000313" key="3">
    <source>
        <dbReference type="Proteomes" id="UP001480595"/>
    </source>
</evidence>
<gene>
    <name evidence="2" type="ORF">PG994_003331</name>
</gene>
<dbReference type="EMBL" id="JAQQWL010000004">
    <property type="protein sequence ID" value="KAK8076059.1"/>
    <property type="molecule type" value="Genomic_DNA"/>
</dbReference>
<organism evidence="2 3">
    <name type="scientific">Apiospora phragmitis</name>
    <dbReference type="NCBI Taxonomy" id="2905665"/>
    <lineage>
        <taxon>Eukaryota</taxon>
        <taxon>Fungi</taxon>
        <taxon>Dikarya</taxon>
        <taxon>Ascomycota</taxon>
        <taxon>Pezizomycotina</taxon>
        <taxon>Sordariomycetes</taxon>
        <taxon>Xylariomycetidae</taxon>
        <taxon>Amphisphaeriales</taxon>
        <taxon>Apiosporaceae</taxon>
        <taxon>Apiospora</taxon>
    </lineage>
</organism>
<dbReference type="RefSeq" id="XP_066719018.1">
    <property type="nucleotide sequence ID" value="XM_066854740.1"/>
</dbReference>
<dbReference type="PANTHER" id="PTHR33112">
    <property type="entry name" value="DOMAIN PROTEIN, PUTATIVE-RELATED"/>
    <property type="match status" value="1"/>
</dbReference>
<reference evidence="2 3" key="1">
    <citation type="submission" date="2023-01" db="EMBL/GenBank/DDBJ databases">
        <title>Analysis of 21 Apiospora genomes using comparative genomics revels a genus with tremendous synthesis potential of carbohydrate active enzymes and secondary metabolites.</title>
        <authorList>
            <person name="Sorensen T."/>
        </authorList>
    </citation>
    <scope>NUCLEOTIDE SEQUENCE [LARGE SCALE GENOMIC DNA]</scope>
    <source>
        <strain evidence="2 3">CBS 135458</strain>
    </source>
</reference>
<proteinExistence type="predicted"/>
<name>A0ABR1VXU8_9PEZI</name>
<comment type="caution">
    <text evidence="2">The sequence shown here is derived from an EMBL/GenBank/DDBJ whole genome shotgun (WGS) entry which is preliminary data.</text>
</comment>
<evidence type="ECO:0000259" key="1">
    <source>
        <dbReference type="Pfam" id="PF06985"/>
    </source>
</evidence>
<feature type="domain" description="Heterokaryon incompatibility" evidence="1">
    <location>
        <begin position="65"/>
        <end position="211"/>
    </location>
</feature>
<keyword evidence="3" id="KW-1185">Reference proteome</keyword>
<protein>
    <submittedName>
        <fullName evidence="2">HET-domain-containing protein</fullName>
    </submittedName>
</protein>
<dbReference type="Pfam" id="PF06985">
    <property type="entry name" value="HET"/>
    <property type="match status" value="1"/>
</dbReference>
<sequence>MASELVTVKSQVVAHLKSWLQDCNKHHGDGCQVVPIAERSPHHIPDWVIDTEDACIVRGCSVPRYVALSYTWSTPLYIDPEPPAVGPQLMLLKDNIDDFCAKGFLRTGILDQAPVAVKDAIDLVQLSGIRYLWVDCLCIVQYDDTTSDRIGLMNEIYSGAYLTIIAAAGFARGAIQVNALQYNTEDKHSAASQHANLLVSYWASRGWKFQEQLLSIRAMIFLDNVYFWDCQREVNCPGSVTAAGTASQTAIRQDSGPQSGQYSLVKLQGMDMENSQRREWLPPVPDLKLYTELVCRYSDRNLTYDQDTLPAFYGVVETLAQSGFLGGFICGLPALLLDSALPWQPATKARQRSVRESAARLAPKAPLPSWSWVGCLLCDLVEGVGSRYDKRDFPSCTVEKLVDWSTFSNGRPINKPGLEQVYKSTWGPHKSEDLPPQWSYQPTYIEPVTSKSYLGSFVHKAMPRGFYR</sequence>
<accession>A0ABR1VXU8</accession>
<dbReference type="PANTHER" id="PTHR33112:SF16">
    <property type="entry name" value="HETEROKARYON INCOMPATIBILITY DOMAIN-CONTAINING PROTEIN"/>
    <property type="match status" value="1"/>
</dbReference>
<dbReference type="GeneID" id="92087803"/>
<dbReference type="InterPro" id="IPR010730">
    <property type="entry name" value="HET"/>
</dbReference>
<dbReference type="Proteomes" id="UP001480595">
    <property type="component" value="Unassembled WGS sequence"/>
</dbReference>
<evidence type="ECO:0000313" key="2">
    <source>
        <dbReference type="EMBL" id="KAK8076059.1"/>
    </source>
</evidence>